<dbReference type="Pfam" id="PF02470">
    <property type="entry name" value="MlaD"/>
    <property type="match status" value="1"/>
</dbReference>
<dbReference type="InterPro" id="IPR052336">
    <property type="entry name" value="MlaD_Phospholipid_Transporter"/>
</dbReference>
<evidence type="ECO:0000259" key="2">
    <source>
        <dbReference type="Pfam" id="PF02470"/>
    </source>
</evidence>
<dbReference type="AlphaFoldDB" id="A0A1H4SL53"/>
<keyword evidence="4" id="KW-1185">Reference proteome</keyword>
<protein>
    <submittedName>
        <fullName evidence="3">Phospholipid/cholesterol/gamma-HCH transport system substrate-binding protein</fullName>
    </submittedName>
</protein>
<feature type="domain" description="Mce/MlaD" evidence="2">
    <location>
        <begin position="50"/>
        <end position="125"/>
    </location>
</feature>
<keyword evidence="1" id="KW-0812">Transmembrane</keyword>
<evidence type="ECO:0000256" key="1">
    <source>
        <dbReference type="SAM" id="Phobius"/>
    </source>
</evidence>
<gene>
    <name evidence="3" type="ORF">SAMN04489793_2319</name>
</gene>
<name>A0A1H4SL53_TSUTY</name>
<proteinExistence type="predicted"/>
<dbReference type="PANTHER" id="PTHR33371:SF4">
    <property type="entry name" value="INTERMEMBRANE PHOSPHOLIPID TRANSPORT SYSTEM BINDING PROTEIN MLAD"/>
    <property type="match status" value="1"/>
</dbReference>
<feature type="transmembrane region" description="Helical" evidence="1">
    <location>
        <begin position="23"/>
        <end position="43"/>
    </location>
</feature>
<evidence type="ECO:0000313" key="4">
    <source>
        <dbReference type="Proteomes" id="UP000182241"/>
    </source>
</evidence>
<sequence>MAASTSPVPGMTTEPDVLVRRGAIAVAVLLVLALLWWGLSALLRPDPMRITLLTSSVAPGINSGTVVEMNGVQIGTVKQIGQDGSGRLGIAIDLTPYKVSGLTDAFTADFAPNNLFGITSIQITPSTSGRPVRNGARIQPAAAPADSTMSGLLRALADVESTAFRPYMSDLLRQADTASKGLLPLVRALGALAQANAETQTVPTSRTLPILASALRGIGASTDDVLTSLKLLWDWRGPDTPGYAQSQTASIAALQKLTAPDLAQLFASLRPLAPTLSVLVDLERRATSSMPDAARNGQQVSDLIETLRRAIKDTPSGKVLDLDVQAKPVAVAPGQSGGRR</sequence>
<dbReference type="InterPro" id="IPR003399">
    <property type="entry name" value="Mce/MlaD"/>
</dbReference>
<organism evidence="3 4">
    <name type="scientific">Tsukamurella tyrosinosolvens</name>
    <dbReference type="NCBI Taxonomy" id="57704"/>
    <lineage>
        <taxon>Bacteria</taxon>
        <taxon>Bacillati</taxon>
        <taxon>Actinomycetota</taxon>
        <taxon>Actinomycetes</taxon>
        <taxon>Mycobacteriales</taxon>
        <taxon>Tsukamurellaceae</taxon>
        <taxon>Tsukamurella</taxon>
    </lineage>
</organism>
<reference evidence="4" key="1">
    <citation type="submission" date="2016-10" db="EMBL/GenBank/DDBJ databases">
        <authorList>
            <person name="Varghese N."/>
            <person name="Submissions S."/>
        </authorList>
    </citation>
    <scope>NUCLEOTIDE SEQUENCE [LARGE SCALE GENOMIC DNA]</scope>
    <source>
        <strain evidence="4">DSM 44234</strain>
    </source>
</reference>
<accession>A0A1H4SL53</accession>
<dbReference type="Proteomes" id="UP000182241">
    <property type="component" value="Unassembled WGS sequence"/>
</dbReference>
<dbReference type="RefSeq" id="WP_386112534.1">
    <property type="nucleotide sequence ID" value="NZ_CBDRGN010000001.1"/>
</dbReference>
<keyword evidence="1" id="KW-0472">Membrane</keyword>
<keyword evidence="1" id="KW-1133">Transmembrane helix</keyword>
<dbReference type="PANTHER" id="PTHR33371">
    <property type="entry name" value="INTERMEMBRANE PHOSPHOLIPID TRANSPORT SYSTEM BINDING PROTEIN MLAD-RELATED"/>
    <property type="match status" value="1"/>
</dbReference>
<dbReference type="EMBL" id="FNSA01000003">
    <property type="protein sequence ID" value="SEC44853.1"/>
    <property type="molecule type" value="Genomic_DNA"/>
</dbReference>
<dbReference type="STRING" id="57704.SAMN04489793_2319"/>
<evidence type="ECO:0000313" key="3">
    <source>
        <dbReference type="EMBL" id="SEC44853.1"/>
    </source>
</evidence>